<dbReference type="OrthoDB" id="21470at2759"/>
<feature type="compositionally biased region" description="Low complexity" evidence="1">
    <location>
        <begin position="179"/>
        <end position="193"/>
    </location>
</feature>
<feature type="compositionally biased region" description="Gly residues" evidence="1">
    <location>
        <begin position="1"/>
        <end position="42"/>
    </location>
</feature>
<name>A0A061HA79_9BASI</name>
<feature type="region of interest" description="Disordered" evidence="1">
    <location>
        <begin position="385"/>
        <end position="645"/>
    </location>
</feature>
<accession>A0A061HA79</accession>
<feature type="compositionally biased region" description="Low complexity" evidence="1">
    <location>
        <begin position="718"/>
        <end position="728"/>
    </location>
</feature>
<evidence type="ECO:0000313" key="5">
    <source>
        <dbReference type="Proteomes" id="UP000053664"/>
    </source>
</evidence>
<feature type="region of interest" description="Disordered" evidence="1">
    <location>
        <begin position="1074"/>
        <end position="1130"/>
    </location>
</feature>
<feature type="compositionally biased region" description="Polar residues" evidence="1">
    <location>
        <begin position="409"/>
        <end position="423"/>
    </location>
</feature>
<dbReference type="KEGG" id="pfp:PFL1_05024"/>
<feature type="compositionally biased region" description="Acidic residues" evidence="1">
    <location>
        <begin position="568"/>
        <end position="577"/>
    </location>
</feature>
<dbReference type="RefSeq" id="XP_007880744.1">
    <property type="nucleotide sequence ID" value="XM_007882553.1"/>
</dbReference>
<gene>
    <name evidence="4" type="ORF">PFL1_05024</name>
</gene>
<dbReference type="eggNOG" id="KOG0154">
    <property type="taxonomic scope" value="Eukaryota"/>
</dbReference>
<feature type="domain" description="R3H" evidence="3">
    <location>
        <begin position="1168"/>
        <end position="1231"/>
    </location>
</feature>
<dbReference type="SMART" id="SM00443">
    <property type="entry name" value="G_patch"/>
    <property type="match status" value="1"/>
</dbReference>
<feature type="compositionally biased region" description="Basic and acidic residues" evidence="1">
    <location>
        <begin position="885"/>
        <end position="899"/>
    </location>
</feature>
<feature type="compositionally biased region" description="Low complexity" evidence="1">
    <location>
        <begin position="251"/>
        <end position="260"/>
    </location>
</feature>
<feature type="compositionally biased region" description="Gly residues" evidence="1">
    <location>
        <begin position="72"/>
        <end position="93"/>
    </location>
</feature>
<dbReference type="SUPFAM" id="SSF82708">
    <property type="entry name" value="R3H domain"/>
    <property type="match status" value="1"/>
</dbReference>
<feature type="compositionally biased region" description="Basic and acidic residues" evidence="1">
    <location>
        <begin position="906"/>
        <end position="917"/>
    </location>
</feature>
<dbReference type="PROSITE" id="PS51061">
    <property type="entry name" value="R3H"/>
    <property type="match status" value="1"/>
</dbReference>
<evidence type="ECO:0000256" key="1">
    <source>
        <dbReference type="SAM" id="MobiDB-lite"/>
    </source>
</evidence>
<dbReference type="EMBL" id="KE361639">
    <property type="protein sequence ID" value="EPQ27486.1"/>
    <property type="molecule type" value="Genomic_DNA"/>
</dbReference>
<feature type="domain" description="G-patch" evidence="2">
    <location>
        <begin position="1302"/>
        <end position="1344"/>
    </location>
</feature>
<dbReference type="SMART" id="SM00393">
    <property type="entry name" value="R3H"/>
    <property type="match status" value="1"/>
</dbReference>
<feature type="region of interest" description="Disordered" evidence="1">
    <location>
        <begin position="306"/>
        <end position="367"/>
    </location>
</feature>
<dbReference type="PANTHER" id="PTHR14195">
    <property type="entry name" value="G PATCH DOMAIN CONTAINING PROTEIN 2"/>
    <property type="match status" value="1"/>
</dbReference>
<dbReference type="InterPro" id="IPR036867">
    <property type="entry name" value="R3H_dom_sf"/>
</dbReference>
<feature type="compositionally biased region" description="Acidic residues" evidence="1">
    <location>
        <begin position="918"/>
        <end position="971"/>
    </location>
</feature>
<feature type="compositionally biased region" description="Gly residues" evidence="1">
    <location>
        <begin position="1263"/>
        <end position="1283"/>
    </location>
</feature>
<dbReference type="Gene3D" id="3.30.1370.50">
    <property type="entry name" value="R3H-like domain"/>
    <property type="match status" value="1"/>
</dbReference>
<dbReference type="InterPro" id="IPR001374">
    <property type="entry name" value="R3H_dom"/>
</dbReference>
<sequence length="1344" mass="143332">MGNRGGNNNRGGRGRGGGGGGGGGGGRGGWRGRGRGGGGGFDSGFIPFSGFGQALGGSPSSGPSSGYNTPRGGRGGGPGGRGAGRGFGRGRGGSLAAQGQNQVGFDYSALSRPRRRRGEDDGQGDQDVDTSDDEDEDEDEADFPIDPPKGYRHQHKPHLEIPSAPSPPLNPTTPDKNAADAAGIAAIIPTGPRAGPPVYPSAQTRQNFTPNPRYKRPTPTVYPEFHTTRGSGFGNRPPEENEDAKYLAAIPGLRRPGQGQDPRRRGHFRSGDPAFNDDNPLRKPLTFVKATGEWKDGKFLPFDADKAASKELQPGEEPVEEPVPERKAMQEQADAFTAGSERPKHAGLGFARAQQQHQQQQHKEIEPETLANAMQVDGEEGDAVADFLRAFPGSRELGPDEGMVDALAQQPSFFAPPSSTLSKAPSHPVDTAQTASTLSTATSKPQPSRPPPASSSSDDDDEEIILVPAKPNDPASASSRGRGAQEGSGRYAESDSDEERQLDAILGQQSKASGDDEEQAAGDPFVIDLTGESPKLDAVDALPSSKGRRHRVALGDAVPPSDGHDDSSDGDDDEGYEYEINMTQRQPRGAGKKARNAAKKARRRARNKADKASEGGGPDISLNQRVPREGDSDLDWGSDGPPCVEQDDLEQDVLALAAAGITFKEVEVLDVEMPRTADDEDAMLKQAIEASLGLSQGDAAPAVPRRTLADIPIKKKQNLNQAKKQAAASRRKDHQAEMLADYLENVRAQQANGQDDDGDDSSEGDMQEERMDGLLDAGSGKKGKSKAVPLSAKLDEQTELDAMIRFMNGMDPQKEGRHKSFGDVAVEAQMQEEEEWMTEESDDDDDQGAARQDATGVKAQTEVSEVDALSATTRSKPAGRRKGDKRKDVALLESERQLLVEDSDEEKQAEQLRKILESEDSDLSLDSDDDDDDEDDDDNDEDDDDDSEDEDEDDDSEDDDGDDDDDDDSDDNMFKGNFAWGEEDEAFMAKLADSVGSGRKAQKRLFKSIEKGEFGKLGRLTVDDGDFGDLDLSLDPDDPVYGLGSVAPAKRGKNKNRNWKADDLWAEELEQQWQRDRASKAANKKKRAAERQAAALNPFPATHKKGKKKAEKKARRAAKREAKAKGRASGWSDDDVDGFILGAGAGAGDGDGDDIMAAEDHELGRRFANSLGELDEQIKLFLGDAGKSTLTLPPMDKRSRAQVHMLADAYHLKSKSKGKGKDRFPTLIKTSRSGIDVGQKKVRRILLGHGHATFGLGATVKGGGRRGGGGGKTTVGATGGGGMAPKNREGEEVGWGADKIGADNIGHRLLAAMGWTEGTGIGVSGGISDPVSATVKVSKGGLGW</sequence>
<evidence type="ECO:0000259" key="2">
    <source>
        <dbReference type="PROSITE" id="PS50174"/>
    </source>
</evidence>
<feature type="region of interest" description="Disordered" evidence="1">
    <location>
        <begin position="1263"/>
        <end position="1288"/>
    </location>
</feature>
<feature type="region of interest" description="Disordered" evidence="1">
    <location>
        <begin position="1"/>
        <end position="283"/>
    </location>
</feature>
<feature type="compositionally biased region" description="Basic residues" evidence="1">
    <location>
        <begin position="1102"/>
        <end position="1118"/>
    </location>
</feature>
<dbReference type="HOGENOM" id="CLU_262469_0_0_1"/>
<feature type="region of interest" description="Disordered" evidence="1">
    <location>
        <begin position="827"/>
        <end position="979"/>
    </location>
</feature>
<dbReference type="Pfam" id="PF01424">
    <property type="entry name" value="R3H"/>
    <property type="match status" value="1"/>
</dbReference>
<dbReference type="Proteomes" id="UP000053664">
    <property type="component" value="Unassembled WGS sequence"/>
</dbReference>
<organism evidence="4 5">
    <name type="scientific">Pseudozyma flocculosa PF-1</name>
    <dbReference type="NCBI Taxonomy" id="1277687"/>
    <lineage>
        <taxon>Eukaryota</taxon>
        <taxon>Fungi</taxon>
        <taxon>Dikarya</taxon>
        <taxon>Basidiomycota</taxon>
        <taxon>Ustilaginomycotina</taxon>
        <taxon>Ustilaginomycetes</taxon>
        <taxon>Ustilaginales</taxon>
        <taxon>Ustilaginaceae</taxon>
        <taxon>Pseudozyma</taxon>
    </lineage>
</organism>
<dbReference type="PROSITE" id="PS50174">
    <property type="entry name" value="G_PATCH"/>
    <property type="match status" value="1"/>
</dbReference>
<dbReference type="GeneID" id="19319123"/>
<proteinExistence type="predicted"/>
<feature type="compositionally biased region" description="Polar residues" evidence="1">
    <location>
        <begin position="201"/>
        <end position="210"/>
    </location>
</feature>
<feature type="region of interest" description="Disordered" evidence="1">
    <location>
        <begin position="697"/>
        <end position="793"/>
    </location>
</feature>
<evidence type="ECO:0000313" key="4">
    <source>
        <dbReference type="EMBL" id="EPQ27486.1"/>
    </source>
</evidence>
<feature type="compositionally biased region" description="Acidic residues" evidence="1">
    <location>
        <begin position="830"/>
        <end position="847"/>
    </location>
</feature>
<dbReference type="InterPro" id="IPR051189">
    <property type="entry name" value="Splicing_assoc_domain"/>
</dbReference>
<protein>
    <recommendedName>
        <fullName evidence="6">Protein SQS1</fullName>
    </recommendedName>
</protein>
<feature type="compositionally biased region" description="Low complexity" evidence="1">
    <location>
        <begin position="431"/>
        <end position="446"/>
    </location>
</feature>
<evidence type="ECO:0008006" key="6">
    <source>
        <dbReference type="Google" id="ProtNLM"/>
    </source>
</evidence>
<reference evidence="4 5" key="1">
    <citation type="journal article" date="2013" name="Plant Cell">
        <title>The transition from a phytopathogenic smut ancestor to an anamorphic biocontrol agent deciphered by comparative whole-genome analysis.</title>
        <authorList>
            <person name="Lefebvre F."/>
            <person name="Joly D.L."/>
            <person name="Labbe C."/>
            <person name="Teichmann B."/>
            <person name="Linning R."/>
            <person name="Belzile F."/>
            <person name="Bakkeren G."/>
            <person name="Belanger R.R."/>
        </authorList>
    </citation>
    <scope>NUCLEOTIDE SEQUENCE [LARGE SCALE GENOMIC DNA]</scope>
    <source>
        <strain evidence="4 5">PF-1</strain>
    </source>
</reference>
<dbReference type="GO" id="GO:0003676">
    <property type="term" value="F:nucleic acid binding"/>
    <property type="evidence" value="ECO:0007669"/>
    <property type="project" value="UniProtKB-UniRule"/>
</dbReference>
<feature type="compositionally biased region" description="Basic residues" evidence="1">
    <location>
        <begin position="590"/>
        <end position="606"/>
    </location>
</feature>
<dbReference type="InterPro" id="IPR000467">
    <property type="entry name" value="G_patch_dom"/>
</dbReference>
<evidence type="ECO:0000259" key="3">
    <source>
        <dbReference type="PROSITE" id="PS51061"/>
    </source>
</evidence>
<feature type="compositionally biased region" description="Acidic residues" evidence="1">
    <location>
        <begin position="121"/>
        <end position="143"/>
    </location>
</feature>
<feature type="compositionally biased region" description="Acidic residues" evidence="1">
    <location>
        <begin position="754"/>
        <end position="766"/>
    </location>
</feature>
<feature type="compositionally biased region" description="Low complexity" evidence="1">
    <location>
        <begin position="56"/>
        <end position="66"/>
    </location>
</feature>